<feature type="domain" description="Neuroblastoma-amplified sequence N-terminal" evidence="1">
    <location>
        <begin position="84"/>
        <end position="364"/>
    </location>
</feature>
<dbReference type="GO" id="GO:0070939">
    <property type="term" value="C:Dsl1/NZR complex"/>
    <property type="evidence" value="ECO:0007669"/>
    <property type="project" value="TreeGrafter"/>
</dbReference>
<gene>
    <name evidence="2" type="primary">nbas-L1</name>
    <name evidence="2" type="ORF">Hamer_G014191</name>
</gene>
<dbReference type="InterPro" id="IPR036322">
    <property type="entry name" value="WD40_repeat_dom_sf"/>
</dbReference>
<dbReference type="EMBL" id="JAHLQT010028947">
    <property type="protein sequence ID" value="KAG7161624.1"/>
    <property type="molecule type" value="Genomic_DNA"/>
</dbReference>
<dbReference type="PANTHER" id="PTHR15922">
    <property type="entry name" value="NEUROBLASTOMA-AMPLIFIED SEQUENCE"/>
    <property type="match status" value="1"/>
</dbReference>
<dbReference type="GO" id="GO:0000149">
    <property type="term" value="F:SNARE binding"/>
    <property type="evidence" value="ECO:0007669"/>
    <property type="project" value="TreeGrafter"/>
</dbReference>
<comment type="caution">
    <text evidence="2">The sequence shown here is derived from an EMBL/GenBank/DDBJ whole genome shotgun (WGS) entry which is preliminary data.</text>
</comment>
<dbReference type="AlphaFoldDB" id="A0A8J5JV18"/>
<accession>A0A8J5JV18</accession>
<dbReference type="SUPFAM" id="SSF50978">
    <property type="entry name" value="WD40 repeat-like"/>
    <property type="match status" value="1"/>
</dbReference>
<keyword evidence="3" id="KW-1185">Reference proteome</keyword>
<organism evidence="2 3">
    <name type="scientific">Homarus americanus</name>
    <name type="common">American lobster</name>
    <dbReference type="NCBI Taxonomy" id="6706"/>
    <lineage>
        <taxon>Eukaryota</taxon>
        <taxon>Metazoa</taxon>
        <taxon>Ecdysozoa</taxon>
        <taxon>Arthropoda</taxon>
        <taxon>Crustacea</taxon>
        <taxon>Multicrustacea</taxon>
        <taxon>Malacostraca</taxon>
        <taxon>Eumalacostraca</taxon>
        <taxon>Eucarida</taxon>
        <taxon>Decapoda</taxon>
        <taxon>Pleocyemata</taxon>
        <taxon>Astacidea</taxon>
        <taxon>Nephropoidea</taxon>
        <taxon>Nephropidae</taxon>
        <taxon>Homarus</taxon>
    </lineage>
</organism>
<dbReference type="Proteomes" id="UP000747542">
    <property type="component" value="Unassembled WGS sequence"/>
</dbReference>
<evidence type="ECO:0000313" key="2">
    <source>
        <dbReference type="EMBL" id="KAG7161624.1"/>
    </source>
</evidence>
<dbReference type="Pfam" id="PF15492">
    <property type="entry name" value="Nbas_N"/>
    <property type="match status" value="1"/>
</dbReference>
<proteinExistence type="predicted"/>
<dbReference type="GO" id="GO:0006890">
    <property type="term" value="P:retrograde vesicle-mediated transport, Golgi to endoplasmic reticulum"/>
    <property type="evidence" value="ECO:0007669"/>
    <property type="project" value="TreeGrafter"/>
</dbReference>
<evidence type="ECO:0000313" key="3">
    <source>
        <dbReference type="Proteomes" id="UP000747542"/>
    </source>
</evidence>
<sequence length="1061" mass="120214">MVPAQYNDNEDNILYELLVHAEWPLEQEVIGGGAISLGGNFFYRTVTQTPGNIWALASSLWAYVSSAPAVSPSLAKLVGGRSGWQLGVGAQGAVVAIVQAATLEIRAKKDDFASVVGRNINLYIDPFPSWRRVAWSADCSMVGVSYSSGAVEIFNTLGTSIFIIYPPRYREGAPQVDASNALATLVFSDIRTQKIKWAAELILVDYKGGARSYFVSPTEGYQESHTFSFSKMYPSGITAATTHGNLVIVAGLCEYMEDNNLKNNGLGHGITIWRMVNDYPFYIQVPTIDEDEYQPPSIGVWNRLTGSRSTTLHDYIFQLCVSPTGRQLSTLYTSGSLSIWELPSLRKKKFWQLSLQPHFDAISPSSSEYIPCQKQRLIQYTGPLRNHLADVSWWSDAAVILARYSGAVTVSSVNSLRNLLGESPEFLEGVPQISEAYDRGFLGLEVESRINTKRLLTSSNEGSDEEEEYLESDGEEELSFIQRSSRLAKSALYWVTDAERFRPPSKRPKIVQRTFRLLCLKSTTPEELFARKIENEEYGEALALARSYNLDCDRVYQQQWRRSSVTVASIQDYLAKIRKRSWVLAECVSRVPENIDAARELLMYGLRGTDLEFIVCDSDVAYDDGLDIDPSEYEVRAQERAAKELKRRHECLMQIDFKNLTSEQKTVIRARQKLLTYLDRLATYEVLLGGAHVAPEHYDASFFDKFRSQSAISATIEFARNYDWRGVDAMFTYHGDETLPHRLAVLSSFPPTMGPFEYRLLLPECEEEEVFFWEQEQLRDEDWCEDPVEAVNEGEDDPADFLYAERPDMEKFEGVSLTAESVSEWYQERAREIERCSHFVDASLDLLKLGRERGVMDLEELHDTLDSLEVLVYEVGLTFMTLDKYSKLSDDDKIVQLMSTSTPETYIQNIRRWLLPFLARCEKWCPGSAQILLRTYVVTTAKQDLGLPLKILQHSRPDQHAQIIPSAEEMMTIAIDCVYACEKENQLPRAFAILECLPERETESLAKLHDLADALDAHLTAAELLVNVTPCQLRQLQSDPDKVREIFTKLTRAAARRGRTL</sequence>
<evidence type="ECO:0000259" key="1">
    <source>
        <dbReference type="Pfam" id="PF15492"/>
    </source>
</evidence>
<reference evidence="2" key="1">
    <citation type="journal article" date="2021" name="Sci. Adv.">
        <title>The American lobster genome reveals insights on longevity, neural, and immune adaptations.</title>
        <authorList>
            <person name="Polinski J.M."/>
            <person name="Zimin A.V."/>
            <person name="Clark K.F."/>
            <person name="Kohn A.B."/>
            <person name="Sadowski N."/>
            <person name="Timp W."/>
            <person name="Ptitsyn A."/>
            <person name="Khanna P."/>
            <person name="Romanova D.Y."/>
            <person name="Williams P."/>
            <person name="Greenwood S.J."/>
            <person name="Moroz L.L."/>
            <person name="Walt D.R."/>
            <person name="Bodnar A.G."/>
        </authorList>
    </citation>
    <scope>NUCLEOTIDE SEQUENCE</scope>
    <source>
        <strain evidence="2">GMGI-L3</strain>
    </source>
</reference>
<protein>
    <submittedName>
        <fullName evidence="2">Neuroblastoma-amplified sequence-like 1</fullName>
    </submittedName>
</protein>
<dbReference type="PANTHER" id="PTHR15922:SF2">
    <property type="entry name" value="NBAS SUBUNIT OF NRZ TETHERING COMPLEX"/>
    <property type="match status" value="1"/>
</dbReference>
<dbReference type="InterPro" id="IPR029145">
    <property type="entry name" value="NBAS_N"/>
</dbReference>
<name>A0A8J5JV18_HOMAM</name>